<feature type="domain" description="FAD dependent oxidoreductase" evidence="2">
    <location>
        <begin position="4"/>
        <end position="347"/>
    </location>
</feature>
<gene>
    <name evidence="3" type="primary">dauA_2</name>
    <name evidence="3" type="ORF">LMG3431_03360</name>
</gene>
<dbReference type="EC" id="1.4.99.6" evidence="3"/>
<evidence type="ECO:0000313" key="3">
    <source>
        <dbReference type="EMBL" id="CAB3661588.1"/>
    </source>
</evidence>
<keyword evidence="1 3" id="KW-0560">Oxidoreductase</keyword>
<evidence type="ECO:0000256" key="1">
    <source>
        <dbReference type="ARBA" id="ARBA00023002"/>
    </source>
</evidence>
<dbReference type="PANTHER" id="PTHR13847">
    <property type="entry name" value="SARCOSINE DEHYDROGENASE-RELATED"/>
    <property type="match status" value="1"/>
</dbReference>
<reference evidence="3 4" key="1">
    <citation type="submission" date="2020-04" db="EMBL/GenBank/DDBJ databases">
        <authorList>
            <person name="De Canck E."/>
        </authorList>
    </citation>
    <scope>NUCLEOTIDE SEQUENCE [LARGE SCALE GENOMIC DNA]</scope>
    <source>
        <strain evidence="3 4">LMG 3431</strain>
    </source>
</reference>
<dbReference type="InterPro" id="IPR036188">
    <property type="entry name" value="FAD/NAD-bd_sf"/>
</dbReference>
<name>A0A6S6ZCV3_9BURK</name>
<dbReference type="RefSeq" id="WP_175175640.1">
    <property type="nucleotide sequence ID" value="NZ_CADIJX010000004.1"/>
</dbReference>
<dbReference type="PANTHER" id="PTHR13847:SF287">
    <property type="entry name" value="FAD-DEPENDENT OXIDOREDUCTASE DOMAIN-CONTAINING PROTEIN 1"/>
    <property type="match status" value="1"/>
</dbReference>
<keyword evidence="4" id="KW-1185">Reference proteome</keyword>
<accession>A0A6S6ZCV3</accession>
<sequence length="377" mass="40285">MHVDFAIVGGGVSGAAAAYFLSQAGKVALIEQEPHFGFHSSGRTAGQFTVGISADQMRAMAAASREFFVTPPAGFSELPLIERRGSLTLGRHDQKSVLDKLHERIGQASGRAEWVDREQAMALFPALLAGKFDLGVHETDAQDIDVNALLQAYLKGAKRNGAVLATNAPVQAIERLEGKWRIRTHEEDYTAGVLINASGGWADAIARMAGVAPIGITPYKRTAFTFPLLPGSEGGNWPHVCNADYQWYVKPEHGCFMGSPADAQPVAPGEVYPDELDVAQGIYNIEQETSLRIPRPISVWAGVRSYVRDRNPVCGAHADSPDFIWYAALGGCGVLTSPAMGQAVAALAQRQALPDALRARDLTAAALAPDRATLKSA</sequence>
<dbReference type="GO" id="GO:0016491">
    <property type="term" value="F:oxidoreductase activity"/>
    <property type="evidence" value="ECO:0007669"/>
    <property type="project" value="UniProtKB-KW"/>
</dbReference>
<dbReference type="SUPFAM" id="SSF51905">
    <property type="entry name" value="FAD/NAD(P)-binding domain"/>
    <property type="match status" value="1"/>
</dbReference>
<dbReference type="InterPro" id="IPR006076">
    <property type="entry name" value="FAD-dep_OxRdtase"/>
</dbReference>
<dbReference type="Gene3D" id="3.30.9.10">
    <property type="entry name" value="D-Amino Acid Oxidase, subunit A, domain 2"/>
    <property type="match status" value="1"/>
</dbReference>
<protein>
    <submittedName>
        <fullName evidence="3">FAD-dependent catabolic D-arginine dehydrogenase DauA</fullName>
        <ecNumber evidence="3">1.4.99.6</ecNumber>
    </submittedName>
</protein>
<evidence type="ECO:0000259" key="2">
    <source>
        <dbReference type="Pfam" id="PF01266"/>
    </source>
</evidence>
<dbReference type="Pfam" id="PF01266">
    <property type="entry name" value="DAO"/>
    <property type="match status" value="1"/>
</dbReference>
<organism evidence="3 4">
    <name type="scientific">Achromobacter pestifer</name>
    <dbReference type="NCBI Taxonomy" id="1353889"/>
    <lineage>
        <taxon>Bacteria</taxon>
        <taxon>Pseudomonadati</taxon>
        <taxon>Pseudomonadota</taxon>
        <taxon>Betaproteobacteria</taxon>
        <taxon>Burkholderiales</taxon>
        <taxon>Alcaligenaceae</taxon>
        <taxon>Achromobacter</taxon>
    </lineage>
</organism>
<dbReference type="EMBL" id="CADIJX010000004">
    <property type="protein sequence ID" value="CAB3661588.1"/>
    <property type="molecule type" value="Genomic_DNA"/>
</dbReference>
<proteinExistence type="predicted"/>
<dbReference type="AlphaFoldDB" id="A0A6S6ZCV3"/>
<dbReference type="Proteomes" id="UP000494108">
    <property type="component" value="Unassembled WGS sequence"/>
</dbReference>
<evidence type="ECO:0000313" key="4">
    <source>
        <dbReference type="Proteomes" id="UP000494108"/>
    </source>
</evidence>
<dbReference type="Gene3D" id="3.50.50.60">
    <property type="entry name" value="FAD/NAD(P)-binding domain"/>
    <property type="match status" value="1"/>
</dbReference>
<dbReference type="GO" id="GO:0005737">
    <property type="term" value="C:cytoplasm"/>
    <property type="evidence" value="ECO:0007669"/>
    <property type="project" value="TreeGrafter"/>
</dbReference>